<evidence type="ECO:0000313" key="6">
    <source>
        <dbReference type="WBParaSite" id="ACRNAN_Path_690.g2582.t1"/>
    </source>
</evidence>
<reference evidence="6" key="1">
    <citation type="submission" date="2022-11" db="UniProtKB">
        <authorList>
            <consortium name="WormBaseParasite"/>
        </authorList>
    </citation>
    <scope>IDENTIFICATION</scope>
</reference>
<dbReference type="InterPro" id="IPR017943">
    <property type="entry name" value="Bactericidal_perm-incr_a/b_dom"/>
</dbReference>
<dbReference type="PANTHER" id="PTHR10504:SF131">
    <property type="entry name" value="BPI2 DOMAIN-CONTAINING PROTEIN"/>
    <property type="match status" value="1"/>
</dbReference>
<evidence type="ECO:0000256" key="2">
    <source>
        <dbReference type="ARBA" id="ARBA00023157"/>
    </source>
</evidence>
<sequence>MTRKTPLLKILKVKTTHLKSNIRCFWNPNQHVATATFFIEMEDLQEKGGEMNTLHQKLPYQQKFFILWRVISRCSSWMITKKAVDFVLNKGKKFVEEDLTGRPVSEFNLMVLEQLNVTVHAIKIANLEFPEVNYEKLSRDTIKLSTCGGHLELRGLYRSVYQTIREGQFKAIVTGFETNLKIKITRTLDGKLKLQDKVCSSSIVRVEIELQPNLIDDVSEEIRIHLIDMLNTKICNYVGEYIDKIDQKLANMLKMSSIQLESKENKIQFDGKMLNDVMLEGEYFDLALAGEFLRSNKRAPFQPEIIVKHESDAEKMVYLYLSEYAINSFFYQIDSYAFFRINLHRIPEIESLLRLNCDASEDCLGRYFEWKNLFEPNSAYLGRMEARPITCPSIEISEEGALLKLNLTVDIGYQKVGAKARTVIMGFNLLLEIMINSVDIKSVDAPKIMKRSISPSRLYQIQPQVSIKEMKVSSIKSYVEQIEDFSQDFDSYVYTRRELIEEMLNKNFHKIFSLPNKFPIEAQHISINFRRKTVMIGFDLKLDSTRSFFLHGKK</sequence>
<keyword evidence="5" id="KW-1185">Reference proteome</keyword>
<dbReference type="Gene3D" id="3.15.10.10">
    <property type="entry name" value="Bactericidal permeability-increasing protein, domain 1"/>
    <property type="match status" value="1"/>
</dbReference>
<dbReference type="GO" id="GO:0005615">
    <property type="term" value="C:extracellular space"/>
    <property type="evidence" value="ECO:0007669"/>
    <property type="project" value="TreeGrafter"/>
</dbReference>
<protein>
    <submittedName>
        <fullName evidence="6">Lipid-binding serum glycoprotein C-terminal domain-containing protein</fullName>
    </submittedName>
</protein>
<dbReference type="SUPFAM" id="SSF55394">
    <property type="entry name" value="Bactericidal permeability-increasing protein, BPI"/>
    <property type="match status" value="2"/>
</dbReference>
<feature type="domain" description="Lipid-binding serum glycoprotein C-terminal" evidence="4">
    <location>
        <begin position="284"/>
        <end position="338"/>
    </location>
</feature>
<accession>A0A914CBH6</accession>
<evidence type="ECO:0000259" key="3">
    <source>
        <dbReference type="Pfam" id="PF01273"/>
    </source>
</evidence>
<dbReference type="InterPro" id="IPR032942">
    <property type="entry name" value="BPI/LBP/Plunc"/>
</dbReference>
<dbReference type="WBParaSite" id="ACRNAN_Path_690.g2582.t1">
    <property type="protein sequence ID" value="ACRNAN_Path_690.g2582.t1"/>
    <property type="gene ID" value="ACRNAN_Path_690.g2582"/>
</dbReference>
<dbReference type="Proteomes" id="UP000887540">
    <property type="component" value="Unplaced"/>
</dbReference>
<dbReference type="InterPro" id="IPR017942">
    <property type="entry name" value="Lipid-bd_serum_glycop_N"/>
</dbReference>
<name>A0A914CBH6_9BILA</name>
<organism evidence="5 6">
    <name type="scientific">Acrobeloides nanus</name>
    <dbReference type="NCBI Taxonomy" id="290746"/>
    <lineage>
        <taxon>Eukaryota</taxon>
        <taxon>Metazoa</taxon>
        <taxon>Ecdysozoa</taxon>
        <taxon>Nematoda</taxon>
        <taxon>Chromadorea</taxon>
        <taxon>Rhabditida</taxon>
        <taxon>Tylenchina</taxon>
        <taxon>Cephalobomorpha</taxon>
        <taxon>Cephaloboidea</taxon>
        <taxon>Cephalobidae</taxon>
        <taxon>Acrobeloides</taxon>
    </lineage>
</organism>
<keyword evidence="2" id="KW-1015">Disulfide bond</keyword>
<feature type="domain" description="Lipid-binding serum glycoprotein N-terminal" evidence="3">
    <location>
        <begin position="110"/>
        <end position="240"/>
    </location>
</feature>
<evidence type="ECO:0000313" key="5">
    <source>
        <dbReference type="Proteomes" id="UP000887540"/>
    </source>
</evidence>
<dbReference type="InterPro" id="IPR001124">
    <property type="entry name" value="Lipid-bd_serum_glycop_C"/>
</dbReference>
<dbReference type="Pfam" id="PF01273">
    <property type="entry name" value="LBP_BPI_CETP"/>
    <property type="match status" value="1"/>
</dbReference>
<dbReference type="GO" id="GO:0008289">
    <property type="term" value="F:lipid binding"/>
    <property type="evidence" value="ECO:0007669"/>
    <property type="project" value="InterPro"/>
</dbReference>
<dbReference type="Pfam" id="PF02886">
    <property type="entry name" value="LBP_BPI_CETP_C"/>
    <property type="match status" value="1"/>
</dbReference>
<dbReference type="PANTHER" id="PTHR10504">
    <property type="entry name" value="BACTERICIDAL PERMEABILITY-INCREASING BPI PROTEIN-RELATED"/>
    <property type="match status" value="1"/>
</dbReference>
<dbReference type="Gene3D" id="3.15.20.10">
    <property type="entry name" value="Bactericidal permeability-increasing protein, domain 2"/>
    <property type="match status" value="1"/>
</dbReference>
<evidence type="ECO:0000256" key="1">
    <source>
        <dbReference type="ARBA" id="ARBA00007292"/>
    </source>
</evidence>
<proteinExistence type="inferred from homology"/>
<comment type="similarity">
    <text evidence="1">Belongs to the BPI/LBP/Plunc superfamily. BPI/LBP family.</text>
</comment>
<dbReference type="AlphaFoldDB" id="A0A914CBH6"/>
<evidence type="ECO:0000259" key="4">
    <source>
        <dbReference type="Pfam" id="PF02886"/>
    </source>
</evidence>